<evidence type="ECO:0000256" key="9">
    <source>
        <dbReference type="ARBA" id="ARBA00023136"/>
    </source>
</evidence>
<keyword evidence="3 10" id="KW-0813">Transport</keyword>
<keyword evidence="7" id="KW-0653">Protein transport</keyword>
<dbReference type="AlphaFoldDB" id="A0AA86M4E3"/>
<dbReference type="GO" id="GO:0005886">
    <property type="term" value="C:plasma membrane"/>
    <property type="evidence" value="ECO:0007669"/>
    <property type="project" value="UniProtKB-SubCell"/>
</dbReference>
<dbReference type="RefSeq" id="WP_088222431.1">
    <property type="nucleotide sequence ID" value="NZ_AP024590.1"/>
</dbReference>
<evidence type="ECO:0000313" key="13">
    <source>
        <dbReference type="EMBL" id="BCU53805.1"/>
    </source>
</evidence>
<dbReference type="EMBL" id="AP024590">
    <property type="protein sequence ID" value="BCU53805.1"/>
    <property type="molecule type" value="Genomic_DNA"/>
</dbReference>
<feature type="domain" description="T2SS protein K first SAM-like" evidence="12">
    <location>
        <begin position="101"/>
        <end position="210"/>
    </location>
</feature>
<accession>A0AA86M4E3</accession>
<evidence type="ECO:0000256" key="5">
    <source>
        <dbReference type="ARBA" id="ARBA00022519"/>
    </source>
</evidence>
<dbReference type="Gene3D" id="3.30.1300.30">
    <property type="entry name" value="GSPII I/J protein-like"/>
    <property type="match status" value="1"/>
</dbReference>
<sequence length="328" mass="36664">MRSQKGVALLVVLMILAIMAALASEMTLRYQINIRRTGYTQQQLQQNWLVGLAEHQAMQILAQDLRDNAKLLTRDQLWAQPQQRELASGNTVSWQLTDRQACFNVNALVNTPTDAMADVPASVRVFTALLANLDVTGAPAEALIDAIADYIDSDETPRRSGAENEYYRTSRDPHTIGRRRLYSVSELRQIKGMTPALYQRLVPFVCALPNDELKINISTLTREDAPLLAAMLDNMLSVSDVRALFDKQKRQNLASPAALKTALEKTFPGRKDELEAFKNVAATTSQYFRLETTVSLGDSRSGTISELEFDTKTSQLFITARRRAAVDR</sequence>
<evidence type="ECO:0000313" key="14">
    <source>
        <dbReference type="Proteomes" id="UP000682928"/>
    </source>
</evidence>
<evidence type="ECO:0000256" key="1">
    <source>
        <dbReference type="ARBA" id="ARBA00004533"/>
    </source>
</evidence>
<dbReference type="PANTHER" id="PTHR38831">
    <property type="entry name" value="TYPE II SECRETION SYSTEM PROTEIN K"/>
    <property type="match status" value="1"/>
</dbReference>
<dbReference type="Gene3D" id="1.10.40.60">
    <property type="entry name" value="EpsJ-like"/>
    <property type="match status" value="2"/>
</dbReference>
<dbReference type="PIRSF" id="PIRSF002786">
    <property type="entry name" value="XcpX"/>
    <property type="match status" value="1"/>
</dbReference>
<dbReference type="GO" id="GO:0009306">
    <property type="term" value="P:protein secretion"/>
    <property type="evidence" value="ECO:0007669"/>
    <property type="project" value="InterPro"/>
</dbReference>
<keyword evidence="9 10" id="KW-0472">Membrane</keyword>
<dbReference type="InterPro" id="IPR049031">
    <property type="entry name" value="T2SSK_SAM-like_1st"/>
</dbReference>
<evidence type="ECO:0000259" key="11">
    <source>
        <dbReference type="Pfam" id="PF03934"/>
    </source>
</evidence>
<evidence type="ECO:0000259" key="12">
    <source>
        <dbReference type="Pfam" id="PF21687"/>
    </source>
</evidence>
<evidence type="ECO:0000256" key="2">
    <source>
        <dbReference type="ARBA" id="ARBA00007246"/>
    </source>
</evidence>
<comment type="similarity">
    <text evidence="2 10">Belongs to the GSP K family.</text>
</comment>
<reference evidence="13" key="1">
    <citation type="submission" date="2021-04" db="EMBL/GenBank/DDBJ databases">
        <title>Difference and commonality of drug resistance evolution in various bacteria. and drug sensitivity profiles.</title>
        <authorList>
            <person name="Maeda T."/>
            <person name="Shibai A."/>
            <person name="Kawada K."/>
            <person name="Kotani H."/>
            <person name="Tarusawa Y."/>
            <person name="Tanabe K."/>
            <person name="Furusawa C."/>
        </authorList>
    </citation>
    <scope>NUCLEOTIDE SEQUENCE</scope>
    <source>
        <strain evidence="13">JCM 8580</strain>
    </source>
</reference>
<evidence type="ECO:0000256" key="7">
    <source>
        <dbReference type="ARBA" id="ARBA00022927"/>
    </source>
</evidence>
<evidence type="ECO:0000256" key="10">
    <source>
        <dbReference type="PIRNR" id="PIRNR002786"/>
    </source>
</evidence>
<gene>
    <name evidence="13" type="primary">gspK</name>
    <name evidence="13" type="ORF">ENKO_03990</name>
</gene>
<evidence type="ECO:0000256" key="6">
    <source>
        <dbReference type="ARBA" id="ARBA00022692"/>
    </source>
</evidence>
<keyword evidence="4 10" id="KW-1003">Cell membrane</keyword>
<evidence type="ECO:0000256" key="4">
    <source>
        <dbReference type="ARBA" id="ARBA00022475"/>
    </source>
</evidence>
<protein>
    <recommendedName>
        <fullName evidence="10">Type II secretion system protein K</fullName>
    </recommendedName>
</protein>
<dbReference type="Pfam" id="PF03934">
    <property type="entry name" value="T2SSK"/>
    <property type="match status" value="1"/>
</dbReference>
<dbReference type="Pfam" id="PF21687">
    <property type="entry name" value="T2SSK_1st"/>
    <property type="match status" value="1"/>
</dbReference>
<dbReference type="InterPro" id="IPR005628">
    <property type="entry name" value="GspK"/>
</dbReference>
<evidence type="ECO:0000256" key="3">
    <source>
        <dbReference type="ARBA" id="ARBA00022448"/>
    </source>
</evidence>
<comment type="subcellular location">
    <subcellularLocation>
        <location evidence="1 10">Cell inner membrane</location>
    </subcellularLocation>
</comment>
<dbReference type="InterPro" id="IPR038072">
    <property type="entry name" value="GspK_central_sf"/>
</dbReference>
<organism evidence="13 14">
    <name type="scientific">Enterobacter kobei</name>
    <dbReference type="NCBI Taxonomy" id="208224"/>
    <lineage>
        <taxon>Bacteria</taxon>
        <taxon>Pseudomonadati</taxon>
        <taxon>Pseudomonadota</taxon>
        <taxon>Gammaproteobacteria</taxon>
        <taxon>Enterobacterales</taxon>
        <taxon>Enterobacteriaceae</taxon>
        <taxon>Enterobacter</taxon>
        <taxon>Enterobacter cloacae complex</taxon>
    </lineage>
</organism>
<keyword evidence="5 10" id="KW-0997">Cell inner membrane</keyword>
<name>A0AA86M4E3_9ENTR</name>
<feature type="domain" description="T2SS protein K second SAM-like" evidence="11">
    <location>
        <begin position="215"/>
        <end position="264"/>
    </location>
</feature>
<dbReference type="InterPro" id="IPR045584">
    <property type="entry name" value="Pilin-like"/>
</dbReference>
<keyword evidence="6" id="KW-0812">Transmembrane</keyword>
<dbReference type="NCBIfam" id="NF037980">
    <property type="entry name" value="T2SS_GspK"/>
    <property type="match status" value="1"/>
</dbReference>
<proteinExistence type="inferred from homology"/>
<dbReference type="SUPFAM" id="SSF54523">
    <property type="entry name" value="Pili subunits"/>
    <property type="match status" value="1"/>
</dbReference>
<dbReference type="PANTHER" id="PTHR38831:SF1">
    <property type="entry name" value="TYPE II SECRETION SYSTEM PROTEIN K-RELATED"/>
    <property type="match status" value="1"/>
</dbReference>
<dbReference type="SUPFAM" id="SSF158544">
    <property type="entry name" value="GspK insert domain-like"/>
    <property type="match status" value="2"/>
</dbReference>
<keyword evidence="8" id="KW-1133">Transmembrane helix</keyword>
<dbReference type="InterPro" id="IPR049179">
    <property type="entry name" value="T2SSK_SAM-like_2nd"/>
</dbReference>
<evidence type="ECO:0000256" key="8">
    <source>
        <dbReference type="ARBA" id="ARBA00022989"/>
    </source>
</evidence>
<dbReference type="Proteomes" id="UP000682928">
    <property type="component" value="Chromosome"/>
</dbReference>